<dbReference type="EMBL" id="JADNYJ010000001">
    <property type="protein sequence ID" value="KAF8914368.1"/>
    <property type="molecule type" value="Genomic_DNA"/>
</dbReference>
<dbReference type="Gene3D" id="3.30.230.30">
    <property type="entry name" value="Impact, N-terminal domain"/>
    <property type="match status" value="1"/>
</dbReference>
<reference evidence="9" key="1">
    <citation type="submission" date="2020-11" db="EMBL/GenBank/DDBJ databases">
        <authorList>
            <consortium name="DOE Joint Genome Institute"/>
            <person name="Ahrendt S."/>
            <person name="Riley R."/>
            <person name="Andreopoulos W."/>
            <person name="LaButti K."/>
            <person name="Pangilinan J."/>
            <person name="Ruiz-duenas F.J."/>
            <person name="Barrasa J.M."/>
            <person name="Sanchez-Garcia M."/>
            <person name="Camarero S."/>
            <person name="Miyauchi S."/>
            <person name="Serrano A."/>
            <person name="Linde D."/>
            <person name="Babiker R."/>
            <person name="Drula E."/>
            <person name="Ayuso-Fernandez I."/>
            <person name="Pacheco R."/>
            <person name="Padilla G."/>
            <person name="Ferreira P."/>
            <person name="Barriuso J."/>
            <person name="Kellner H."/>
            <person name="Castanera R."/>
            <person name="Alfaro M."/>
            <person name="Ramirez L."/>
            <person name="Pisabarro A.G."/>
            <person name="Kuo A."/>
            <person name="Tritt A."/>
            <person name="Lipzen A."/>
            <person name="He G."/>
            <person name="Yan M."/>
            <person name="Ng V."/>
            <person name="Cullen D."/>
            <person name="Martin F."/>
            <person name="Rosso M.-N."/>
            <person name="Henrissat B."/>
            <person name="Hibbett D."/>
            <person name="Martinez A.T."/>
            <person name="Grigoriev I.V."/>
        </authorList>
    </citation>
    <scope>NUCLEOTIDE SEQUENCE</scope>
    <source>
        <strain evidence="9">AH 44721</strain>
    </source>
</reference>
<comment type="caution">
    <text evidence="9">The sequence shown here is derived from an EMBL/GenBank/DDBJ whole genome shotgun (WGS) entry which is preliminary data.</text>
</comment>
<dbReference type="InterPro" id="IPR006575">
    <property type="entry name" value="RWD_dom"/>
</dbReference>
<dbReference type="Pfam" id="PF05773">
    <property type="entry name" value="RWD"/>
    <property type="match status" value="1"/>
</dbReference>
<dbReference type="GO" id="GO:0006446">
    <property type="term" value="P:regulation of translational initiation"/>
    <property type="evidence" value="ECO:0007669"/>
    <property type="project" value="TreeGrafter"/>
</dbReference>
<gene>
    <name evidence="9" type="ORF">CPB84DRAFT_1811694</name>
</gene>
<dbReference type="Proteomes" id="UP000724874">
    <property type="component" value="Unassembled WGS sequence"/>
</dbReference>
<dbReference type="AlphaFoldDB" id="A0A9P5NZG5"/>
<dbReference type="PROSITE" id="PS50908">
    <property type="entry name" value="RWD"/>
    <property type="match status" value="1"/>
</dbReference>
<name>A0A9P5NZG5_GYMJU</name>
<accession>A0A9P5NZG5</accession>
<evidence type="ECO:0000256" key="4">
    <source>
        <dbReference type="ARBA" id="ARBA00022491"/>
    </source>
</evidence>
<proteinExistence type="inferred from homology"/>
<dbReference type="OrthoDB" id="69641at2759"/>
<evidence type="ECO:0000313" key="9">
    <source>
        <dbReference type="EMBL" id="KAF8914368.1"/>
    </source>
</evidence>
<evidence type="ECO:0000256" key="7">
    <source>
        <dbReference type="SAM" id="MobiDB-lite"/>
    </source>
</evidence>
<dbReference type="SUPFAM" id="SSF54211">
    <property type="entry name" value="Ribosomal protein S5 domain 2-like"/>
    <property type="match status" value="1"/>
</dbReference>
<dbReference type="SUPFAM" id="SSF54495">
    <property type="entry name" value="UBC-like"/>
    <property type="match status" value="1"/>
</dbReference>
<protein>
    <recommendedName>
        <fullName evidence="8">RWD domain-containing protein</fullName>
    </recommendedName>
</protein>
<feature type="region of interest" description="Disordered" evidence="7">
    <location>
        <begin position="175"/>
        <end position="205"/>
    </location>
</feature>
<dbReference type="InterPro" id="IPR016135">
    <property type="entry name" value="UBQ-conjugating_enzyme/RWD"/>
</dbReference>
<keyword evidence="6" id="KW-0346">Stress response</keyword>
<evidence type="ECO:0000259" key="8">
    <source>
        <dbReference type="PROSITE" id="PS50908"/>
    </source>
</evidence>
<feature type="compositionally biased region" description="Basic and acidic residues" evidence="7">
    <location>
        <begin position="175"/>
        <end position="185"/>
    </location>
</feature>
<dbReference type="GO" id="GO:0005737">
    <property type="term" value="C:cytoplasm"/>
    <property type="evidence" value="ECO:0007669"/>
    <property type="project" value="UniProtKB-SubCell"/>
</dbReference>
<dbReference type="Pfam" id="PF01205">
    <property type="entry name" value="Impact_N"/>
    <property type="match status" value="1"/>
</dbReference>
<evidence type="ECO:0000256" key="1">
    <source>
        <dbReference type="ARBA" id="ARBA00004496"/>
    </source>
</evidence>
<keyword evidence="5" id="KW-0810">Translation regulation</keyword>
<feature type="domain" description="RWD" evidence="8">
    <location>
        <begin position="39"/>
        <end position="163"/>
    </location>
</feature>
<evidence type="ECO:0000256" key="3">
    <source>
        <dbReference type="ARBA" id="ARBA00022490"/>
    </source>
</evidence>
<keyword evidence="10" id="KW-1185">Reference proteome</keyword>
<dbReference type="InterPro" id="IPR020568">
    <property type="entry name" value="Ribosomal_Su5_D2-typ_SF"/>
</dbReference>
<sequence>MPHSSTPSPPPLSSEDYALELQEFLNRLLEDPDREPVASEIQVLQSIYGDDAVRLWHQPATNEQTSSARRKDNSIRYEVIISLPSPHEDVSLKILVSLPDTYPKSSPPQLQLLSKYIGSFGADSGLFGSILRTYISINGVEWSEDNVCVFDGLQKVSDRCVAWYEDKLSAEKAGELIRDDARESTRPSSPNPHKEDEISSMNDSEPISLPAGVQIFVAEPITDRKSVFIGRACRINHPSEVPLILSHLLSDRRTARAAHPVINAWRCQVDNVLHQDNDDDGETAAGGRIAHLLQILEVNNVLVIVTRYFGGIHLGPDRFKHINQAARNALDLGGFLDAAEPKRNTGRAKKH</sequence>
<dbReference type="PANTHER" id="PTHR16301:SF24">
    <property type="entry name" value="RWD DOMAIN-CONTAINING PROTEIN"/>
    <property type="match status" value="1"/>
</dbReference>
<dbReference type="Gene3D" id="3.10.110.10">
    <property type="entry name" value="Ubiquitin Conjugating Enzyme"/>
    <property type="match status" value="1"/>
</dbReference>
<dbReference type="InterPro" id="IPR036956">
    <property type="entry name" value="Impact_N_sf"/>
</dbReference>
<keyword evidence="3" id="KW-0963">Cytoplasm</keyword>
<dbReference type="InterPro" id="IPR023582">
    <property type="entry name" value="Impact"/>
</dbReference>
<evidence type="ECO:0000313" key="10">
    <source>
        <dbReference type="Proteomes" id="UP000724874"/>
    </source>
</evidence>
<evidence type="ECO:0000256" key="5">
    <source>
        <dbReference type="ARBA" id="ARBA00022845"/>
    </source>
</evidence>
<comment type="similarity">
    <text evidence="2">Belongs to the IMPACT family.</text>
</comment>
<keyword evidence="4" id="KW-0678">Repressor</keyword>
<dbReference type="PANTHER" id="PTHR16301">
    <property type="entry name" value="IMPACT-RELATED"/>
    <property type="match status" value="1"/>
</dbReference>
<dbReference type="InterPro" id="IPR001498">
    <property type="entry name" value="Impact_N"/>
</dbReference>
<dbReference type="GO" id="GO:0140469">
    <property type="term" value="P:GCN2-mediated signaling"/>
    <property type="evidence" value="ECO:0007669"/>
    <property type="project" value="TreeGrafter"/>
</dbReference>
<comment type="subcellular location">
    <subcellularLocation>
        <location evidence="1">Cytoplasm</location>
    </subcellularLocation>
</comment>
<evidence type="ECO:0000256" key="2">
    <source>
        <dbReference type="ARBA" id="ARBA00007665"/>
    </source>
</evidence>
<evidence type="ECO:0000256" key="6">
    <source>
        <dbReference type="ARBA" id="ARBA00023016"/>
    </source>
</evidence>
<organism evidence="9 10">
    <name type="scientific">Gymnopilus junonius</name>
    <name type="common">Spectacular rustgill mushroom</name>
    <name type="synonym">Gymnopilus spectabilis subsp. junonius</name>
    <dbReference type="NCBI Taxonomy" id="109634"/>
    <lineage>
        <taxon>Eukaryota</taxon>
        <taxon>Fungi</taxon>
        <taxon>Dikarya</taxon>
        <taxon>Basidiomycota</taxon>
        <taxon>Agaricomycotina</taxon>
        <taxon>Agaricomycetes</taxon>
        <taxon>Agaricomycetidae</taxon>
        <taxon>Agaricales</taxon>
        <taxon>Agaricineae</taxon>
        <taxon>Hymenogastraceae</taxon>
        <taxon>Gymnopilus</taxon>
    </lineage>
</organism>